<keyword evidence="2" id="KW-1185">Reference proteome</keyword>
<organism evidence="1 2">
    <name type="scientific">Ceratopteris richardii</name>
    <name type="common">Triangle waterfern</name>
    <dbReference type="NCBI Taxonomy" id="49495"/>
    <lineage>
        <taxon>Eukaryota</taxon>
        <taxon>Viridiplantae</taxon>
        <taxon>Streptophyta</taxon>
        <taxon>Embryophyta</taxon>
        <taxon>Tracheophyta</taxon>
        <taxon>Polypodiopsida</taxon>
        <taxon>Polypodiidae</taxon>
        <taxon>Polypodiales</taxon>
        <taxon>Pteridineae</taxon>
        <taxon>Pteridaceae</taxon>
        <taxon>Parkerioideae</taxon>
        <taxon>Ceratopteris</taxon>
    </lineage>
</organism>
<accession>A0A8T2TS42</accession>
<reference evidence="1" key="1">
    <citation type="submission" date="2021-08" db="EMBL/GenBank/DDBJ databases">
        <title>WGS assembly of Ceratopteris richardii.</title>
        <authorList>
            <person name="Marchant D.B."/>
            <person name="Chen G."/>
            <person name="Jenkins J."/>
            <person name="Shu S."/>
            <person name="Leebens-Mack J."/>
            <person name="Grimwood J."/>
            <person name="Schmutz J."/>
            <person name="Soltis P."/>
            <person name="Soltis D."/>
            <person name="Chen Z.-H."/>
        </authorList>
    </citation>
    <scope>NUCLEOTIDE SEQUENCE</scope>
    <source>
        <strain evidence="1">Whitten #5841</strain>
        <tissue evidence="1">Leaf</tissue>
    </source>
</reference>
<dbReference type="EMBL" id="CM035415">
    <property type="protein sequence ID" value="KAH7426401.1"/>
    <property type="molecule type" value="Genomic_DNA"/>
</dbReference>
<evidence type="ECO:0000313" key="1">
    <source>
        <dbReference type="EMBL" id="KAH7426401.1"/>
    </source>
</evidence>
<evidence type="ECO:0000313" key="2">
    <source>
        <dbReference type="Proteomes" id="UP000825935"/>
    </source>
</evidence>
<dbReference type="AlphaFoldDB" id="A0A8T2TS42"/>
<sequence length="111" mass="12694">MLCQALLQFLATWQPPSQLRQKLDHKVIQRCGQNQKVNCPLHPRRECLYPQKGNPIQSTGGLFGLQVARGFLPLKLLENMVLEVCSDQKLSDLCHQRGLDIYLNSVTFFTK</sequence>
<dbReference type="Proteomes" id="UP000825935">
    <property type="component" value="Chromosome 10"/>
</dbReference>
<protein>
    <submittedName>
        <fullName evidence="1">Uncharacterized protein</fullName>
    </submittedName>
</protein>
<name>A0A8T2TS42_CERRI</name>
<gene>
    <name evidence="1" type="ORF">KP509_10G000600</name>
</gene>
<proteinExistence type="predicted"/>
<comment type="caution">
    <text evidence="1">The sequence shown here is derived from an EMBL/GenBank/DDBJ whole genome shotgun (WGS) entry which is preliminary data.</text>
</comment>